<accession>A0A2I0AQ99</accession>
<feature type="chain" id="PRO_5014115144" evidence="8">
    <location>
        <begin position="21"/>
        <end position="119"/>
    </location>
</feature>
<keyword evidence="6" id="KW-0442">Lipid degradation</keyword>
<evidence type="ECO:0000256" key="1">
    <source>
        <dbReference type="ARBA" id="ARBA00004613"/>
    </source>
</evidence>
<dbReference type="InterPro" id="IPR051238">
    <property type="entry name" value="GDSL_esterase/lipase"/>
</dbReference>
<evidence type="ECO:0000256" key="4">
    <source>
        <dbReference type="ARBA" id="ARBA00022729"/>
    </source>
</evidence>
<dbReference type="STRING" id="1088818.A0A2I0AQ99"/>
<evidence type="ECO:0000256" key="6">
    <source>
        <dbReference type="ARBA" id="ARBA00022963"/>
    </source>
</evidence>
<protein>
    <submittedName>
        <fullName evidence="9">GDSL esterase/lipase</fullName>
    </submittedName>
</protein>
<reference evidence="9 10" key="1">
    <citation type="journal article" date="2017" name="Nature">
        <title>The Apostasia genome and the evolution of orchids.</title>
        <authorList>
            <person name="Zhang G.Q."/>
            <person name="Liu K.W."/>
            <person name="Li Z."/>
            <person name="Lohaus R."/>
            <person name="Hsiao Y.Y."/>
            <person name="Niu S.C."/>
            <person name="Wang J.Y."/>
            <person name="Lin Y.C."/>
            <person name="Xu Q."/>
            <person name="Chen L.J."/>
            <person name="Yoshida K."/>
            <person name="Fujiwara S."/>
            <person name="Wang Z.W."/>
            <person name="Zhang Y.Q."/>
            <person name="Mitsuda N."/>
            <person name="Wang M."/>
            <person name="Liu G.H."/>
            <person name="Pecoraro L."/>
            <person name="Huang H.X."/>
            <person name="Xiao X.J."/>
            <person name="Lin M."/>
            <person name="Wu X.Y."/>
            <person name="Wu W.L."/>
            <person name="Chen Y.Y."/>
            <person name="Chang S.B."/>
            <person name="Sakamoto S."/>
            <person name="Ohme-Takagi M."/>
            <person name="Yagi M."/>
            <person name="Zeng S.J."/>
            <person name="Shen C.Y."/>
            <person name="Yeh C.M."/>
            <person name="Luo Y.B."/>
            <person name="Tsai W.C."/>
            <person name="Van de Peer Y."/>
            <person name="Liu Z.J."/>
        </authorList>
    </citation>
    <scope>NUCLEOTIDE SEQUENCE [LARGE SCALE GENOMIC DNA]</scope>
    <source>
        <strain evidence="10">cv. Shenzhen</strain>
        <tissue evidence="9">Stem</tissue>
    </source>
</reference>
<keyword evidence="7" id="KW-0443">Lipid metabolism</keyword>
<organism evidence="9 10">
    <name type="scientific">Apostasia shenzhenica</name>
    <dbReference type="NCBI Taxonomy" id="1088818"/>
    <lineage>
        <taxon>Eukaryota</taxon>
        <taxon>Viridiplantae</taxon>
        <taxon>Streptophyta</taxon>
        <taxon>Embryophyta</taxon>
        <taxon>Tracheophyta</taxon>
        <taxon>Spermatophyta</taxon>
        <taxon>Magnoliopsida</taxon>
        <taxon>Liliopsida</taxon>
        <taxon>Asparagales</taxon>
        <taxon>Orchidaceae</taxon>
        <taxon>Apostasioideae</taxon>
        <taxon>Apostasia</taxon>
    </lineage>
</organism>
<evidence type="ECO:0000256" key="8">
    <source>
        <dbReference type="SAM" id="SignalP"/>
    </source>
</evidence>
<gene>
    <name evidence="9" type="ORF">AXF42_Ash016692</name>
</gene>
<evidence type="ECO:0000313" key="10">
    <source>
        <dbReference type="Proteomes" id="UP000236161"/>
    </source>
</evidence>
<dbReference type="Gene3D" id="3.40.50.1110">
    <property type="entry name" value="SGNH hydrolase"/>
    <property type="match status" value="1"/>
</dbReference>
<dbReference type="PANTHER" id="PTHR45650">
    <property type="entry name" value="GDSL-LIKE LIPASE/ACYLHYDROLASE-RELATED"/>
    <property type="match status" value="1"/>
</dbReference>
<keyword evidence="5" id="KW-0378">Hydrolase</keyword>
<dbReference type="Proteomes" id="UP000236161">
    <property type="component" value="Unassembled WGS sequence"/>
</dbReference>
<sequence length="119" mass="12830">MASAFVPLLCIFFTIAGAGAKEVRRPPAVFVFGDSHVDSGNNNFLLTTLSKANRPPNGIDFVASGGQPTGRFTNGRTIADIIALLDDMRLSCHVMKSDKIVIAELFKQALSALYIDMKI</sequence>
<dbReference type="InterPro" id="IPR036514">
    <property type="entry name" value="SGNH_hydro_sf"/>
</dbReference>
<keyword evidence="10" id="KW-1185">Reference proteome</keyword>
<dbReference type="GO" id="GO:0016787">
    <property type="term" value="F:hydrolase activity"/>
    <property type="evidence" value="ECO:0007669"/>
    <property type="project" value="UniProtKB-KW"/>
</dbReference>
<evidence type="ECO:0000256" key="5">
    <source>
        <dbReference type="ARBA" id="ARBA00022801"/>
    </source>
</evidence>
<proteinExistence type="inferred from homology"/>
<evidence type="ECO:0000313" key="9">
    <source>
        <dbReference type="EMBL" id="PKA57646.1"/>
    </source>
</evidence>
<comment type="subcellular location">
    <subcellularLocation>
        <location evidence="1">Secreted</location>
    </subcellularLocation>
</comment>
<evidence type="ECO:0000256" key="2">
    <source>
        <dbReference type="ARBA" id="ARBA00008668"/>
    </source>
</evidence>
<dbReference type="GO" id="GO:0016042">
    <property type="term" value="P:lipid catabolic process"/>
    <property type="evidence" value="ECO:0007669"/>
    <property type="project" value="UniProtKB-KW"/>
</dbReference>
<dbReference type="AlphaFoldDB" id="A0A2I0AQ99"/>
<dbReference type="OrthoDB" id="786205at2759"/>
<evidence type="ECO:0000256" key="7">
    <source>
        <dbReference type="ARBA" id="ARBA00023098"/>
    </source>
</evidence>
<keyword evidence="3" id="KW-0964">Secreted</keyword>
<comment type="similarity">
    <text evidence="2">Belongs to the 'GDSL' lipolytic enzyme family.</text>
</comment>
<evidence type="ECO:0000256" key="3">
    <source>
        <dbReference type="ARBA" id="ARBA00022525"/>
    </source>
</evidence>
<dbReference type="EMBL" id="KZ451961">
    <property type="protein sequence ID" value="PKA57646.1"/>
    <property type="molecule type" value="Genomic_DNA"/>
</dbReference>
<name>A0A2I0AQ99_9ASPA</name>
<keyword evidence="4 8" id="KW-0732">Signal</keyword>
<dbReference type="GO" id="GO:0005576">
    <property type="term" value="C:extracellular region"/>
    <property type="evidence" value="ECO:0007669"/>
    <property type="project" value="UniProtKB-SubCell"/>
</dbReference>
<feature type="signal peptide" evidence="8">
    <location>
        <begin position="1"/>
        <end position="20"/>
    </location>
</feature>